<evidence type="ECO:0000256" key="1">
    <source>
        <dbReference type="SAM" id="MobiDB-lite"/>
    </source>
</evidence>
<keyword evidence="4" id="KW-1185">Reference proteome</keyword>
<dbReference type="EMBL" id="KV018123">
    <property type="protein sequence ID" value="KZV17616.1"/>
    <property type="molecule type" value="Genomic_DNA"/>
</dbReference>
<evidence type="ECO:0000313" key="3">
    <source>
        <dbReference type="EMBL" id="KZV17616.1"/>
    </source>
</evidence>
<feature type="signal peptide" evidence="2">
    <location>
        <begin position="1"/>
        <end position="30"/>
    </location>
</feature>
<evidence type="ECO:0000256" key="2">
    <source>
        <dbReference type="SAM" id="SignalP"/>
    </source>
</evidence>
<accession>A0A2Z7A7U1</accession>
<dbReference type="AlphaFoldDB" id="A0A2Z7A7U1"/>
<feature type="compositionally biased region" description="Basic and acidic residues" evidence="1">
    <location>
        <begin position="108"/>
        <end position="122"/>
    </location>
</feature>
<feature type="region of interest" description="Disordered" evidence="1">
    <location>
        <begin position="162"/>
        <end position="192"/>
    </location>
</feature>
<evidence type="ECO:0000313" key="4">
    <source>
        <dbReference type="Proteomes" id="UP000250235"/>
    </source>
</evidence>
<proteinExistence type="predicted"/>
<organism evidence="3 4">
    <name type="scientific">Dorcoceras hygrometricum</name>
    <dbReference type="NCBI Taxonomy" id="472368"/>
    <lineage>
        <taxon>Eukaryota</taxon>
        <taxon>Viridiplantae</taxon>
        <taxon>Streptophyta</taxon>
        <taxon>Embryophyta</taxon>
        <taxon>Tracheophyta</taxon>
        <taxon>Spermatophyta</taxon>
        <taxon>Magnoliopsida</taxon>
        <taxon>eudicotyledons</taxon>
        <taxon>Gunneridae</taxon>
        <taxon>Pentapetalae</taxon>
        <taxon>asterids</taxon>
        <taxon>lamiids</taxon>
        <taxon>Lamiales</taxon>
        <taxon>Gesneriaceae</taxon>
        <taxon>Didymocarpoideae</taxon>
        <taxon>Trichosporeae</taxon>
        <taxon>Loxocarpinae</taxon>
        <taxon>Dorcoceras</taxon>
    </lineage>
</organism>
<keyword evidence="2" id="KW-0732">Signal</keyword>
<dbReference type="Proteomes" id="UP000250235">
    <property type="component" value="Unassembled WGS sequence"/>
</dbReference>
<feature type="chain" id="PRO_5016376875" evidence="2">
    <location>
        <begin position="31"/>
        <end position="466"/>
    </location>
</feature>
<feature type="compositionally biased region" description="Polar residues" evidence="1">
    <location>
        <begin position="181"/>
        <end position="190"/>
    </location>
</feature>
<reference evidence="3 4" key="1">
    <citation type="journal article" date="2015" name="Proc. Natl. Acad. Sci. U.S.A.">
        <title>The resurrection genome of Boea hygrometrica: A blueprint for survival of dehydration.</title>
        <authorList>
            <person name="Xiao L."/>
            <person name="Yang G."/>
            <person name="Zhang L."/>
            <person name="Yang X."/>
            <person name="Zhao S."/>
            <person name="Ji Z."/>
            <person name="Zhou Q."/>
            <person name="Hu M."/>
            <person name="Wang Y."/>
            <person name="Chen M."/>
            <person name="Xu Y."/>
            <person name="Jin H."/>
            <person name="Xiao X."/>
            <person name="Hu G."/>
            <person name="Bao F."/>
            <person name="Hu Y."/>
            <person name="Wan P."/>
            <person name="Li L."/>
            <person name="Deng X."/>
            <person name="Kuang T."/>
            <person name="Xiang C."/>
            <person name="Zhu J.K."/>
            <person name="Oliver M.J."/>
            <person name="He Y."/>
        </authorList>
    </citation>
    <scope>NUCLEOTIDE SEQUENCE [LARGE SCALE GENOMIC DNA]</scope>
    <source>
        <strain evidence="4">cv. XS01</strain>
    </source>
</reference>
<name>A0A2Z7A7U1_9LAMI</name>
<sequence>MVAINTGLKVNWASLLFNILTAMVATPAKQSHGCAMQLSRLLEKFPGIDLRESTDLHPLKVLNTKSIHTYRLKNVTTVSEFTMGKRHIVEGEKKEVAEKMKAAKDVRAAELKQGREENKRETAGGQAAKKKKFASEDLRTYWRDESYRVEDIAVEHQDPVEISEHQTRSGGGNQPALTEISPRNTSTASSSGGGVIEIIQEGKDKSLEAVKTFSETRTDREFPMPKSEDNKALSLILSTAAEPRNFSNCGHHHQQIPIPPSHHRLRLFQLRPPSPLPDPFIAASCLFAIATMRNPARSSIDHHFRSHFNHLFSSPPPATTPGATFSGRIQRLRDNPQHSTKYSVVAPLSTTGGQPSTPSEVVCRPQMKKFSLILTSSSACLRRKHLPITVPPPIKCRKHRKPPPLPPIISLGHTSSRTSLAYNWEHLPGSSTHTRSLMLKKRNDAHRRTLHVHWGTLLYIATKNVE</sequence>
<feature type="region of interest" description="Disordered" evidence="1">
    <location>
        <begin position="108"/>
        <end position="130"/>
    </location>
</feature>
<gene>
    <name evidence="3" type="ORF">F511_33335</name>
</gene>
<protein>
    <submittedName>
        <fullName evidence="3">Uncharacterized protein</fullName>
    </submittedName>
</protein>